<sequence>MKIATWNCGGALRKKVEILQTLNADVYIIQECERPGDSYSDSAYAEFCANSLWVGDLHYKGLGIFAKPGISLSRKDWSDHGLKHFLPARINDSFDLLAMWAHKANSPTFGYIGQLWKYLQFHIDKMENIILAGDLNSNVRWDKWDRWWNHSDVVRELDEANIVSLYHLTRKIDQGKEPEPTFFLQRNHDKSYHIDYVFASRRIAERLNKLDIGDKDLWLQHSDHLPLCVEID</sequence>
<gene>
    <name evidence="2" type="ordered locus">Turpa_1303</name>
</gene>
<protein>
    <submittedName>
        <fullName evidence="2">Endonuclease/exonuclease/phosphatase</fullName>
    </submittedName>
</protein>
<dbReference type="SUPFAM" id="SSF56219">
    <property type="entry name" value="DNase I-like"/>
    <property type="match status" value="1"/>
</dbReference>
<dbReference type="HOGENOM" id="CLU_076018_0_0_12"/>
<dbReference type="Pfam" id="PF03372">
    <property type="entry name" value="Exo_endo_phos"/>
    <property type="match status" value="1"/>
</dbReference>
<dbReference type="KEGG" id="tpx:Turpa_1303"/>
<reference evidence="2 3" key="1">
    <citation type="submission" date="2012-06" db="EMBL/GenBank/DDBJ databases">
        <title>The complete chromosome of genome of Turneriella parva DSM 21527.</title>
        <authorList>
            <consortium name="US DOE Joint Genome Institute (JGI-PGF)"/>
            <person name="Lucas S."/>
            <person name="Han J."/>
            <person name="Lapidus A."/>
            <person name="Bruce D."/>
            <person name="Goodwin L."/>
            <person name="Pitluck S."/>
            <person name="Peters L."/>
            <person name="Kyrpides N."/>
            <person name="Mavromatis K."/>
            <person name="Ivanova N."/>
            <person name="Mikhailova N."/>
            <person name="Chertkov O."/>
            <person name="Detter J.C."/>
            <person name="Tapia R."/>
            <person name="Han C."/>
            <person name="Land M."/>
            <person name="Hauser L."/>
            <person name="Markowitz V."/>
            <person name="Cheng J.-F."/>
            <person name="Hugenholtz P."/>
            <person name="Woyke T."/>
            <person name="Wu D."/>
            <person name="Gronow S."/>
            <person name="Wellnitz S."/>
            <person name="Brambilla E."/>
            <person name="Klenk H.-P."/>
            <person name="Eisen J.A."/>
        </authorList>
    </citation>
    <scope>NUCLEOTIDE SEQUENCE [LARGE SCALE GENOMIC DNA]</scope>
    <source>
        <strain evidence="3">ATCC BAA-1111 / DSM 21527 / NCTC 11395 / H</strain>
    </source>
</reference>
<keyword evidence="2" id="KW-0540">Nuclease</keyword>
<keyword evidence="2" id="KW-0378">Hydrolase</keyword>
<keyword evidence="3" id="KW-1185">Reference proteome</keyword>
<dbReference type="RefSeq" id="WP_014802467.1">
    <property type="nucleotide sequence ID" value="NC_018020.1"/>
</dbReference>
<dbReference type="GO" id="GO:0004519">
    <property type="term" value="F:endonuclease activity"/>
    <property type="evidence" value="ECO:0007669"/>
    <property type="project" value="UniProtKB-KW"/>
</dbReference>
<accession>I4B3U4</accession>
<organism evidence="2 3">
    <name type="scientific">Turneriella parva (strain ATCC BAA-1111 / DSM 21527 / NCTC 11395 / H)</name>
    <name type="common">Leptospira parva</name>
    <dbReference type="NCBI Taxonomy" id="869212"/>
    <lineage>
        <taxon>Bacteria</taxon>
        <taxon>Pseudomonadati</taxon>
        <taxon>Spirochaetota</taxon>
        <taxon>Spirochaetia</taxon>
        <taxon>Leptospirales</taxon>
        <taxon>Leptospiraceae</taxon>
        <taxon>Turneriella</taxon>
    </lineage>
</organism>
<dbReference type="Gene3D" id="3.60.10.10">
    <property type="entry name" value="Endonuclease/exonuclease/phosphatase"/>
    <property type="match status" value="1"/>
</dbReference>
<name>I4B3U4_TURPD</name>
<dbReference type="STRING" id="869212.Turpa_1303"/>
<dbReference type="PATRIC" id="fig|869212.3.peg.1292"/>
<keyword evidence="2" id="KW-0255">Endonuclease</keyword>
<dbReference type="EMBL" id="CP002959">
    <property type="protein sequence ID" value="AFM11951.1"/>
    <property type="molecule type" value="Genomic_DNA"/>
</dbReference>
<dbReference type="OrthoDB" id="583592at2"/>
<evidence type="ECO:0000313" key="2">
    <source>
        <dbReference type="EMBL" id="AFM11951.1"/>
    </source>
</evidence>
<dbReference type="InterPro" id="IPR036691">
    <property type="entry name" value="Endo/exonu/phosph_ase_sf"/>
</dbReference>
<dbReference type="AlphaFoldDB" id="I4B3U4"/>
<evidence type="ECO:0000259" key="1">
    <source>
        <dbReference type="Pfam" id="PF03372"/>
    </source>
</evidence>
<dbReference type="InterPro" id="IPR005135">
    <property type="entry name" value="Endo/exonuclease/phosphatase"/>
</dbReference>
<evidence type="ECO:0000313" key="3">
    <source>
        <dbReference type="Proteomes" id="UP000006048"/>
    </source>
</evidence>
<dbReference type="Proteomes" id="UP000006048">
    <property type="component" value="Chromosome"/>
</dbReference>
<feature type="domain" description="Endonuclease/exonuclease/phosphatase" evidence="1">
    <location>
        <begin position="4"/>
        <end position="203"/>
    </location>
</feature>
<proteinExistence type="predicted"/>